<dbReference type="Pfam" id="PF00072">
    <property type="entry name" value="Response_reg"/>
    <property type="match status" value="1"/>
</dbReference>
<organism evidence="4 5">
    <name type="scientific">Pedobacter agri</name>
    <dbReference type="NCBI Taxonomy" id="454586"/>
    <lineage>
        <taxon>Bacteria</taxon>
        <taxon>Pseudomonadati</taxon>
        <taxon>Bacteroidota</taxon>
        <taxon>Sphingobacteriia</taxon>
        <taxon>Sphingobacteriales</taxon>
        <taxon>Sphingobacteriaceae</taxon>
        <taxon>Pedobacter</taxon>
    </lineage>
</organism>
<dbReference type="SMART" id="SM00448">
    <property type="entry name" value="REC"/>
    <property type="match status" value="1"/>
</dbReference>
<dbReference type="GO" id="GO:0000160">
    <property type="term" value="P:phosphorelay signal transduction system"/>
    <property type="evidence" value="ECO:0007669"/>
    <property type="project" value="InterPro"/>
</dbReference>
<dbReference type="InterPro" id="IPR050595">
    <property type="entry name" value="Bact_response_regulator"/>
</dbReference>
<keyword evidence="1 2" id="KW-0597">Phosphoprotein</keyword>
<gene>
    <name evidence="4" type="ORF">OQZ29_09300</name>
</gene>
<evidence type="ECO:0000256" key="1">
    <source>
        <dbReference type="ARBA" id="ARBA00022553"/>
    </source>
</evidence>
<accession>A0A9X3I950</accession>
<keyword evidence="5" id="KW-1185">Reference proteome</keyword>
<comment type="caution">
    <text evidence="4">The sequence shown here is derived from an EMBL/GenBank/DDBJ whole genome shotgun (WGS) entry which is preliminary data.</text>
</comment>
<dbReference type="InterPro" id="IPR011006">
    <property type="entry name" value="CheY-like_superfamily"/>
</dbReference>
<dbReference type="PANTHER" id="PTHR44591">
    <property type="entry name" value="STRESS RESPONSE REGULATOR PROTEIN 1"/>
    <property type="match status" value="1"/>
</dbReference>
<dbReference type="AlphaFoldDB" id="A0A9X3I950"/>
<feature type="domain" description="Response regulatory" evidence="3">
    <location>
        <begin position="4"/>
        <end position="118"/>
    </location>
</feature>
<feature type="modified residue" description="4-aspartylphosphate" evidence="2">
    <location>
        <position position="53"/>
    </location>
</feature>
<dbReference type="EMBL" id="JAPJUH010000003">
    <property type="protein sequence ID" value="MCX3264940.1"/>
    <property type="molecule type" value="Genomic_DNA"/>
</dbReference>
<reference evidence="4" key="1">
    <citation type="submission" date="2022-11" db="EMBL/GenBank/DDBJ databases">
        <authorList>
            <person name="Graham C."/>
            <person name="Newman J.D."/>
        </authorList>
    </citation>
    <scope>NUCLEOTIDE SEQUENCE</scope>
    <source>
        <strain evidence="4">DSM 19486</strain>
    </source>
</reference>
<dbReference type="Proteomes" id="UP001142592">
    <property type="component" value="Unassembled WGS sequence"/>
</dbReference>
<name>A0A9X3I950_9SPHI</name>
<evidence type="ECO:0000313" key="4">
    <source>
        <dbReference type="EMBL" id="MCX3264940.1"/>
    </source>
</evidence>
<evidence type="ECO:0000259" key="3">
    <source>
        <dbReference type="PROSITE" id="PS50110"/>
    </source>
</evidence>
<protein>
    <submittedName>
        <fullName evidence="4">Response regulator</fullName>
    </submittedName>
</protein>
<dbReference type="RefSeq" id="WP_010603241.1">
    <property type="nucleotide sequence ID" value="NZ_JAPJUH010000003.1"/>
</dbReference>
<dbReference type="Gene3D" id="3.40.50.2300">
    <property type="match status" value="1"/>
</dbReference>
<dbReference type="InterPro" id="IPR001789">
    <property type="entry name" value="Sig_transdc_resp-reg_receiver"/>
</dbReference>
<dbReference type="SUPFAM" id="SSF52172">
    <property type="entry name" value="CheY-like"/>
    <property type="match status" value="1"/>
</dbReference>
<dbReference type="PROSITE" id="PS50110">
    <property type="entry name" value="RESPONSE_REGULATORY"/>
    <property type="match status" value="1"/>
</dbReference>
<proteinExistence type="predicted"/>
<evidence type="ECO:0000256" key="2">
    <source>
        <dbReference type="PROSITE-ProRule" id="PRU00169"/>
    </source>
</evidence>
<evidence type="ECO:0000313" key="5">
    <source>
        <dbReference type="Proteomes" id="UP001142592"/>
    </source>
</evidence>
<dbReference type="PANTHER" id="PTHR44591:SF3">
    <property type="entry name" value="RESPONSE REGULATORY DOMAIN-CONTAINING PROTEIN"/>
    <property type="match status" value="1"/>
</dbReference>
<sequence>MNRKIVICDDDLDIVEMLEIVLEDSNLEVITETDSRKVIELISDNHPDVILLDLWMPVITGDQVVKQIRSDSSIANIPILIMSAAQDGHQIAQEVGANGFISKPFDIDQLIERVQEFIT</sequence>